<comment type="caution">
    <text evidence="2">The sequence shown here is derived from an EMBL/GenBank/DDBJ whole genome shotgun (WGS) entry which is preliminary data.</text>
</comment>
<keyword evidence="3" id="KW-1185">Reference proteome</keyword>
<accession>A0AAP0JCW6</accession>
<name>A0AAP0JCW6_9MAGN</name>
<proteinExistence type="predicted"/>
<feature type="compositionally biased region" description="Low complexity" evidence="1">
    <location>
        <begin position="26"/>
        <end position="42"/>
    </location>
</feature>
<feature type="region of interest" description="Disordered" evidence="1">
    <location>
        <begin position="26"/>
        <end position="102"/>
    </location>
</feature>
<dbReference type="AlphaFoldDB" id="A0AAP0JCW6"/>
<evidence type="ECO:0000256" key="1">
    <source>
        <dbReference type="SAM" id="MobiDB-lite"/>
    </source>
</evidence>
<dbReference type="Proteomes" id="UP001417504">
    <property type="component" value="Unassembled WGS sequence"/>
</dbReference>
<organism evidence="2 3">
    <name type="scientific">Stephania japonica</name>
    <dbReference type="NCBI Taxonomy" id="461633"/>
    <lineage>
        <taxon>Eukaryota</taxon>
        <taxon>Viridiplantae</taxon>
        <taxon>Streptophyta</taxon>
        <taxon>Embryophyta</taxon>
        <taxon>Tracheophyta</taxon>
        <taxon>Spermatophyta</taxon>
        <taxon>Magnoliopsida</taxon>
        <taxon>Ranunculales</taxon>
        <taxon>Menispermaceae</taxon>
        <taxon>Menispermoideae</taxon>
        <taxon>Cissampelideae</taxon>
        <taxon>Stephania</taxon>
    </lineage>
</organism>
<protein>
    <submittedName>
        <fullName evidence="2">Uncharacterized protein</fullName>
    </submittedName>
</protein>
<reference evidence="2 3" key="1">
    <citation type="submission" date="2024-01" db="EMBL/GenBank/DDBJ databases">
        <title>Genome assemblies of Stephania.</title>
        <authorList>
            <person name="Yang L."/>
        </authorList>
    </citation>
    <scope>NUCLEOTIDE SEQUENCE [LARGE SCALE GENOMIC DNA]</scope>
    <source>
        <strain evidence="2">QJT</strain>
        <tissue evidence="2">Leaf</tissue>
    </source>
</reference>
<gene>
    <name evidence="2" type="ORF">Sjap_011124</name>
</gene>
<sequence length="123" mass="12953">MKPSFVIAKKKDAKDGASAFASTIAAEGTAAAGTQPEAPALAQPSRKRMTASHKKKINENPSPKRRQVKDKDVNVEGPVHTKGSRTPSIDYAHNSNAAEDSAACPSTIVRSTGDAGSRIFKVH</sequence>
<evidence type="ECO:0000313" key="3">
    <source>
        <dbReference type="Proteomes" id="UP001417504"/>
    </source>
</evidence>
<dbReference type="EMBL" id="JBBNAE010000004">
    <property type="protein sequence ID" value="KAK9130637.1"/>
    <property type="molecule type" value="Genomic_DNA"/>
</dbReference>
<evidence type="ECO:0000313" key="2">
    <source>
        <dbReference type="EMBL" id="KAK9130637.1"/>
    </source>
</evidence>
<feature type="compositionally biased region" description="Basic residues" evidence="1">
    <location>
        <begin position="45"/>
        <end position="56"/>
    </location>
</feature>